<dbReference type="InterPro" id="IPR050400">
    <property type="entry name" value="Bact_Cytoskel_RodZ"/>
</dbReference>
<dbReference type="CDD" id="cd00093">
    <property type="entry name" value="HTH_XRE"/>
    <property type="match status" value="1"/>
</dbReference>
<evidence type="ECO:0000313" key="3">
    <source>
        <dbReference type="EMBL" id="XBM00500.1"/>
    </source>
</evidence>
<organism evidence="3">
    <name type="scientific">Chitinibacter mangrovi</name>
    <dbReference type="NCBI Taxonomy" id="3153927"/>
    <lineage>
        <taxon>Bacteria</taxon>
        <taxon>Pseudomonadati</taxon>
        <taxon>Pseudomonadota</taxon>
        <taxon>Betaproteobacteria</taxon>
        <taxon>Neisseriales</taxon>
        <taxon>Chitinibacteraceae</taxon>
        <taxon>Chitinibacter</taxon>
    </lineage>
</organism>
<feature type="domain" description="Cytoskeleton protein RodZ-like C-terminal" evidence="2">
    <location>
        <begin position="228"/>
        <end position="295"/>
    </location>
</feature>
<dbReference type="RefSeq" id="WP_348944849.1">
    <property type="nucleotide sequence ID" value="NZ_CP157355.1"/>
</dbReference>
<dbReference type="GO" id="GO:0003677">
    <property type="term" value="F:DNA binding"/>
    <property type="evidence" value="ECO:0007669"/>
    <property type="project" value="InterPro"/>
</dbReference>
<dbReference type="Pfam" id="PF13464">
    <property type="entry name" value="RodZ_C"/>
    <property type="match status" value="1"/>
</dbReference>
<dbReference type="InterPro" id="IPR001387">
    <property type="entry name" value="Cro/C1-type_HTH"/>
</dbReference>
<dbReference type="InterPro" id="IPR010982">
    <property type="entry name" value="Lambda_DNA-bd_dom_sf"/>
</dbReference>
<sequence length="299" mass="31518">MTEQLDNIPSAPFLPAGRQLRAAREACGLSIDDVAGQLKLAHRQIEALESEAFDELPSNLFVRGFVRNYARLVKIDAAPLLEYLAGVLPSEQVAETVLSTYPQVEPSSPSLGGEKSSFPLIVIMALIGIFLGVTAVYWYLQQPSNPDIALPDMPNPVALEASAASQLLVNDNSNASVSASEVVSSGVQALPASMPGVALVSPAASSASSIIVASSVAQGALEISVLTESDSWVQILDSRGNKVLSEIIRPGYERKVAGVPPFAVKIGNAPKTKLTLQGRPVDLSSYLKPGSDVVNMELK</sequence>
<dbReference type="KEGG" id="cmav:ABHF33_15805"/>
<protein>
    <submittedName>
        <fullName evidence="3">RodZ domain-containing protein</fullName>
    </submittedName>
</protein>
<keyword evidence="1" id="KW-1133">Transmembrane helix</keyword>
<dbReference type="Pfam" id="PF13413">
    <property type="entry name" value="HTH_25"/>
    <property type="match status" value="1"/>
</dbReference>
<dbReference type="InterPro" id="IPR025194">
    <property type="entry name" value="RodZ-like_C"/>
</dbReference>
<dbReference type="Gene3D" id="1.10.260.40">
    <property type="entry name" value="lambda repressor-like DNA-binding domains"/>
    <property type="match status" value="1"/>
</dbReference>
<gene>
    <name evidence="3" type="ORF">ABHF33_15805</name>
</gene>
<dbReference type="PANTHER" id="PTHR34475:SF1">
    <property type="entry name" value="CYTOSKELETON PROTEIN RODZ"/>
    <property type="match status" value="1"/>
</dbReference>
<keyword evidence="1" id="KW-0472">Membrane</keyword>
<keyword evidence="1" id="KW-0812">Transmembrane</keyword>
<dbReference type="PANTHER" id="PTHR34475">
    <property type="match status" value="1"/>
</dbReference>
<reference evidence="3" key="1">
    <citation type="submission" date="2024-05" db="EMBL/GenBank/DDBJ databases">
        <authorList>
            <person name="Yang L."/>
            <person name="Pan L."/>
        </authorList>
    </citation>
    <scope>NUCLEOTIDE SEQUENCE</scope>
    <source>
        <strain evidence="3">FCG-7</strain>
    </source>
</reference>
<dbReference type="AlphaFoldDB" id="A0AAU7F727"/>
<dbReference type="EMBL" id="CP157355">
    <property type="protein sequence ID" value="XBM00500.1"/>
    <property type="molecule type" value="Genomic_DNA"/>
</dbReference>
<proteinExistence type="predicted"/>
<accession>A0AAU7F727</accession>
<evidence type="ECO:0000256" key="1">
    <source>
        <dbReference type="SAM" id="Phobius"/>
    </source>
</evidence>
<feature type="transmembrane region" description="Helical" evidence="1">
    <location>
        <begin position="118"/>
        <end position="140"/>
    </location>
</feature>
<evidence type="ECO:0000259" key="2">
    <source>
        <dbReference type="Pfam" id="PF13464"/>
    </source>
</evidence>
<name>A0AAU7F727_9NEIS</name>